<feature type="domain" description="SPW repeat-containing integral membrane" evidence="2">
    <location>
        <begin position="7"/>
        <end position="102"/>
    </location>
</feature>
<comment type="caution">
    <text evidence="3">The sequence shown here is derived from an EMBL/GenBank/DDBJ whole genome shotgun (WGS) entry which is preliminary data.</text>
</comment>
<reference evidence="3" key="1">
    <citation type="submission" date="2021-04" db="EMBL/GenBank/DDBJ databases">
        <title>Microbacterium tenobrionis sp. nov. and Microbacterium allomyrinae sp. nov., isolated from larvae of Tenobrio molitor and Allomyrina dichotoma, respectively.</title>
        <authorList>
            <person name="Lee S.D."/>
        </authorList>
    </citation>
    <scope>NUCLEOTIDE SEQUENCE</scope>
    <source>
        <strain evidence="3">BWT-G7</strain>
    </source>
</reference>
<keyword evidence="1" id="KW-1133">Transmembrane helix</keyword>
<feature type="transmembrane region" description="Helical" evidence="1">
    <location>
        <begin position="7"/>
        <end position="26"/>
    </location>
</feature>
<proteinExistence type="predicted"/>
<feature type="transmembrane region" description="Helical" evidence="1">
    <location>
        <begin position="61"/>
        <end position="79"/>
    </location>
</feature>
<dbReference type="InterPro" id="IPR005530">
    <property type="entry name" value="SPW"/>
</dbReference>
<dbReference type="EMBL" id="JAGTTN010000001">
    <property type="protein sequence ID" value="MCC2031100.1"/>
    <property type="molecule type" value="Genomic_DNA"/>
</dbReference>
<keyword evidence="1" id="KW-0472">Membrane</keyword>
<evidence type="ECO:0000313" key="4">
    <source>
        <dbReference type="Proteomes" id="UP001139354"/>
    </source>
</evidence>
<name>A0A9X1LT87_9MICO</name>
<dbReference type="AlphaFoldDB" id="A0A9X1LT87"/>
<accession>A0A9X1LT87</accession>
<evidence type="ECO:0000313" key="3">
    <source>
        <dbReference type="EMBL" id="MCC2031100.1"/>
    </source>
</evidence>
<evidence type="ECO:0000259" key="2">
    <source>
        <dbReference type="Pfam" id="PF03779"/>
    </source>
</evidence>
<sequence>MKKWTRWEDWVAVGVGLVAAVSAFLMPQMGASMPWMLIVGILLIAAGVANLAMPGMVAMEYVQLALGAVLFLAPWFGGYAAMDSAAAWVCWIGGAVAVIVAALAVRPAMQLHDRTIPH</sequence>
<dbReference type="Proteomes" id="UP001139354">
    <property type="component" value="Unassembled WGS sequence"/>
</dbReference>
<protein>
    <submittedName>
        <fullName evidence="3">SPW repeat protein</fullName>
    </submittedName>
</protein>
<keyword evidence="4" id="KW-1185">Reference proteome</keyword>
<dbReference type="RefSeq" id="WP_229382975.1">
    <property type="nucleotide sequence ID" value="NZ_JAGTTN010000001.1"/>
</dbReference>
<dbReference type="Pfam" id="PF03779">
    <property type="entry name" value="SPW"/>
    <property type="match status" value="1"/>
</dbReference>
<evidence type="ECO:0000256" key="1">
    <source>
        <dbReference type="SAM" id="Phobius"/>
    </source>
</evidence>
<feature type="transmembrane region" description="Helical" evidence="1">
    <location>
        <begin position="85"/>
        <end position="105"/>
    </location>
</feature>
<organism evidence="3 4">
    <name type="scientific">Microbacterium allomyrinae</name>
    <dbReference type="NCBI Taxonomy" id="2830666"/>
    <lineage>
        <taxon>Bacteria</taxon>
        <taxon>Bacillati</taxon>
        <taxon>Actinomycetota</taxon>
        <taxon>Actinomycetes</taxon>
        <taxon>Micrococcales</taxon>
        <taxon>Microbacteriaceae</taxon>
        <taxon>Microbacterium</taxon>
    </lineage>
</organism>
<keyword evidence="1" id="KW-0812">Transmembrane</keyword>
<feature type="transmembrane region" description="Helical" evidence="1">
    <location>
        <begin position="32"/>
        <end position="52"/>
    </location>
</feature>
<gene>
    <name evidence="3" type="ORF">KEC57_02775</name>
</gene>